<dbReference type="OrthoDB" id="10246805at2759"/>
<keyword evidence="3" id="KW-0675">Receptor</keyword>
<dbReference type="SUPFAM" id="SSF48508">
    <property type="entry name" value="Nuclear receptor ligand-binding domain"/>
    <property type="match status" value="1"/>
</dbReference>
<dbReference type="Pfam" id="PF00104">
    <property type="entry name" value="Hormone_recep"/>
    <property type="match status" value="1"/>
</dbReference>
<evidence type="ECO:0000256" key="2">
    <source>
        <dbReference type="ARBA" id="ARBA00023163"/>
    </source>
</evidence>
<sequence>MKKLDIGYVRKDICREAMEEQRNEINLPNPSIVDISIIDQQQINLILPIIESKKRIMHAFNDLDDIFLKGPILFEEIILSDFNIFRLTGTFSPNPIPIPFNELKSWESSIQNEGIFNSRCQKAILVDRLLLVGIAKSMPVFEKLTLSDQIALLRQISYVFIAFTSSYLAWELGFETWTRKDCVMPALSIMKNDLFLNDDQMNKWSEALFTKSVANFKRVALTKTEYALLIAIIFTGSNSKNLSAEGKELLLEESSKFTNILLRYNQRRLGLIEGAQRLAECSRLICRCIEMEYTGKLMHFHQLKYYSIGVTYYNCPNFLEDSLNKND</sequence>
<dbReference type="PRINTS" id="PR00398">
    <property type="entry name" value="STRDHORMONER"/>
</dbReference>
<proteinExistence type="predicted"/>
<keyword evidence="1" id="KW-0805">Transcription regulation</keyword>
<dbReference type="SMART" id="SM00430">
    <property type="entry name" value="HOLI"/>
    <property type="match status" value="1"/>
</dbReference>
<evidence type="ECO:0000313" key="5">
    <source>
        <dbReference type="EMBL" id="CAD2184534.1"/>
    </source>
</evidence>
<keyword evidence="2" id="KW-0804">Transcription</keyword>
<name>A0A6V7WC09_MELEN</name>
<reference evidence="5 6" key="1">
    <citation type="submission" date="2020-08" db="EMBL/GenBank/DDBJ databases">
        <authorList>
            <person name="Koutsovoulos G."/>
            <person name="Danchin GJ E."/>
        </authorList>
    </citation>
    <scope>NUCLEOTIDE SEQUENCE [LARGE SCALE GENOMIC DNA]</scope>
</reference>
<dbReference type="InterPro" id="IPR000536">
    <property type="entry name" value="Nucl_hrmn_rcpt_lig-bd"/>
</dbReference>
<dbReference type="AlphaFoldDB" id="A0A6V7WC09"/>
<dbReference type="Gene3D" id="1.10.565.10">
    <property type="entry name" value="Retinoid X Receptor"/>
    <property type="match status" value="1"/>
</dbReference>
<feature type="domain" description="NR LBD" evidence="4">
    <location>
        <begin position="91"/>
        <end position="322"/>
    </location>
</feature>
<evidence type="ECO:0000256" key="3">
    <source>
        <dbReference type="ARBA" id="ARBA00023170"/>
    </source>
</evidence>
<comment type="caution">
    <text evidence="5">The sequence shown here is derived from an EMBL/GenBank/DDBJ whole genome shotgun (WGS) entry which is preliminary data.</text>
</comment>
<evidence type="ECO:0000256" key="1">
    <source>
        <dbReference type="ARBA" id="ARBA00023015"/>
    </source>
</evidence>
<dbReference type="InterPro" id="IPR050274">
    <property type="entry name" value="Nuclear_hormone_rcpt_NR2"/>
</dbReference>
<dbReference type="PROSITE" id="PS51843">
    <property type="entry name" value="NR_LBD"/>
    <property type="match status" value="1"/>
</dbReference>
<dbReference type="Proteomes" id="UP000580250">
    <property type="component" value="Unassembled WGS sequence"/>
</dbReference>
<dbReference type="EMBL" id="CAJEWN010000505">
    <property type="protein sequence ID" value="CAD2184534.1"/>
    <property type="molecule type" value="Genomic_DNA"/>
</dbReference>
<dbReference type="InterPro" id="IPR035500">
    <property type="entry name" value="NHR-like_dom_sf"/>
</dbReference>
<dbReference type="InterPro" id="IPR001723">
    <property type="entry name" value="Nuclear_hrmn_rcpt"/>
</dbReference>
<protein>
    <recommendedName>
        <fullName evidence="4">NR LBD domain-containing protein</fullName>
    </recommendedName>
</protein>
<evidence type="ECO:0000313" key="6">
    <source>
        <dbReference type="Proteomes" id="UP000580250"/>
    </source>
</evidence>
<accession>A0A6V7WC09</accession>
<dbReference type="PANTHER" id="PTHR24083">
    <property type="entry name" value="NUCLEAR HORMONE RECEPTOR"/>
    <property type="match status" value="1"/>
</dbReference>
<evidence type="ECO:0000259" key="4">
    <source>
        <dbReference type="PROSITE" id="PS51843"/>
    </source>
</evidence>
<organism evidence="5 6">
    <name type="scientific">Meloidogyne enterolobii</name>
    <name type="common">Root-knot nematode worm</name>
    <name type="synonym">Meloidogyne mayaguensis</name>
    <dbReference type="NCBI Taxonomy" id="390850"/>
    <lineage>
        <taxon>Eukaryota</taxon>
        <taxon>Metazoa</taxon>
        <taxon>Ecdysozoa</taxon>
        <taxon>Nematoda</taxon>
        <taxon>Chromadorea</taxon>
        <taxon>Rhabditida</taxon>
        <taxon>Tylenchina</taxon>
        <taxon>Tylenchomorpha</taxon>
        <taxon>Tylenchoidea</taxon>
        <taxon>Meloidogynidae</taxon>
        <taxon>Meloidogyninae</taxon>
        <taxon>Meloidogyne</taxon>
    </lineage>
</organism>
<gene>
    <name evidence="5" type="ORF">MENT_LOCUS36897</name>
</gene>